<gene>
    <name evidence="1" type="ORF">A3G45_00130</name>
</gene>
<name>A0A1G2IQ54_9BACT</name>
<comment type="caution">
    <text evidence="1">The sequence shown here is derived from an EMBL/GenBank/DDBJ whole genome shotgun (WGS) entry which is preliminary data.</text>
</comment>
<accession>A0A1G2IQ54</accession>
<reference evidence="1 2" key="1">
    <citation type="journal article" date="2016" name="Nat. Commun.">
        <title>Thousands of microbial genomes shed light on interconnected biogeochemical processes in an aquifer system.</title>
        <authorList>
            <person name="Anantharaman K."/>
            <person name="Brown C.T."/>
            <person name="Hug L.A."/>
            <person name="Sharon I."/>
            <person name="Castelle C.J."/>
            <person name="Probst A.J."/>
            <person name="Thomas B.C."/>
            <person name="Singh A."/>
            <person name="Wilkins M.J."/>
            <person name="Karaoz U."/>
            <person name="Brodie E.L."/>
            <person name="Williams K.H."/>
            <person name="Hubbard S.S."/>
            <person name="Banfield J.F."/>
        </authorList>
    </citation>
    <scope>NUCLEOTIDE SEQUENCE [LARGE SCALE GENOMIC DNA]</scope>
</reference>
<proteinExistence type="predicted"/>
<organism evidence="1 2">
    <name type="scientific">Candidatus Staskawiczbacteria bacterium RIFCSPLOWO2_12_FULL_37_15</name>
    <dbReference type="NCBI Taxonomy" id="1802218"/>
    <lineage>
        <taxon>Bacteria</taxon>
        <taxon>Candidatus Staskawicziibacteriota</taxon>
    </lineage>
</organism>
<dbReference type="Proteomes" id="UP000178632">
    <property type="component" value="Unassembled WGS sequence"/>
</dbReference>
<dbReference type="AlphaFoldDB" id="A0A1G2IQ54"/>
<dbReference type="EMBL" id="MHPE01000028">
    <property type="protein sequence ID" value="OGZ76677.1"/>
    <property type="molecule type" value="Genomic_DNA"/>
</dbReference>
<evidence type="ECO:0000313" key="2">
    <source>
        <dbReference type="Proteomes" id="UP000178632"/>
    </source>
</evidence>
<evidence type="ECO:0000313" key="1">
    <source>
        <dbReference type="EMBL" id="OGZ76677.1"/>
    </source>
</evidence>
<protein>
    <submittedName>
        <fullName evidence="1">Uncharacterized protein</fullName>
    </submittedName>
</protein>
<sequence>MVSLNITIKQDKKSQKKMVEFDIGQFERLATALGMFNPDFIKRLNKAEKDIKAGRIRKIKSLRDLDK</sequence>